<evidence type="ECO:0000256" key="1">
    <source>
        <dbReference type="SAM" id="SignalP"/>
    </source>
</evidence>
<name>A0A934IEB2_9HYPH</name>
<proteinExistence type="predicted"/>
<sequence length="232" mass="25587">MFGRFTALIVACCLALPAVAADNAVHPDELTRGFFKTVFGLEYGGHVDAQRVKRYVDPVAFHIEDLSGLNRQADARTFLESLPKRIRHLRASVVDDASQANFRVILVTRDAFSTVVERELKADAFAMNARCLVGVSTVGGRIKRSTAVIVADDDFLFSRCLVEEVLQGLGPMNDDDSLTHSVFNDSSKLSHFTAFDQALLNVLYHPMIRPGMSGSEAQRVLPRVMHSLGYSD</sequence>
<gene>
    <name evidence="2" type="ORF">JCR33_04645</name>
</gene>
<reference evidence="2" key="1">
    <citation type="submission" date="2020-12" db="EMBL/GenBank/DDBJ databases">
        <title>Bacterial taxonomy.</title>
        <authorList>
            <person name="Pan X."/>
        </authorList>
    </citation>
    <scope>NUCLEOTIDE SEQUENCE</scope>
    <source>
        <strain evidence="2">B2012</strain>
    </source>
</reference>
<dbReference type="Pfam" id="PF11150">
    <property type="entry name" value="DUF2927"/>
    <property type="match status" value="1"/>
</dbReference>
<accession>A0A934IEB2</accession>
<dbReference type="EMBL" id="JAEKJA010000003">
    <property type="protein sequence ID" value="MBJ3774963.1"/>
    <property type="molecule type" value="Genomic_DNA"/>
</dbReference>
<evidence type="ECO:0000313" key="2">
    <source>
        <dbReference type="EMBL" id="MBJ3774963.1"/>
    </source>
</evidence>
<feature type="chain" id="PRO_5037621883" evidence="1">
    <location>
        <begin position="21"/>
        <end position="232"/>
    </location>
</feature>
<comment type="caution">
    <text evidence="2">The sequence shown here is derived from an EMBL/GenBank/DDBJ whole genome shotgun (WGS) entry which is preliminary data.</text>
</comment>
<organism evidence="2 3">
    <name type="scientific">Acuticoccus mangrovi</name>
    <dbReference type="NCBI Taxonomy" id="2796142"/>
    <lineage>
        <taxon>Bacteria</taxon>
        <taxon>Pseudomonadati</taxon>
        <taxon>Pseudomonadota</taxon>
        <taxon>Alphaproteobacteria</taxon>
        <taxon>Hyphomicrobiales</taxon>
        <taxon>Amorphaceae</taxon>
        <taxon>Acuticoccus</taxon>
    </lineage>
</organism>
<dbReference type="AlphaFoldDB" id="A0A934IEB2"/>
<keyword evidence="1" id="KW-0732">Signal</keyword>
<dbReference type="Proteomes" id="UP000609531">
    <property type="component" value="Unassembled WGS sequence"/>
</dbReference>
<protein>
    <submittedName>
        <fullName evidence="2">DUF2927 domain-containing protein</fullName>
    </submittedName>
</protein>
<dbReference type="RefSeq" id="WP_198880864.1">
    <property type="nucleotide sequence ID" value="NZ_JAEKJA010000003.1"/>
</dbReference>
<keyword evidence="3" id="KW-1185">Reference proteome</keyword>
<dbReference type="InterPro" id="IPR021323">
    <property type="entry name" value="DUF2927"/>
</dbReference>
<feature type="signal peptide" evidence="1">
    <location>
        <begin position="1"/>
        <end position="20"/>
    </location>
</feature>
<evidence type="ECO:0000313" key="3">
    <source>
        <dbReference type="Proteomes" id="UP000609531"/>
    </source>
</evidence>